<dbReference type="AlphaFoldDB" id="A0A7R9H5Z2"/>
<reference evidence="1" key="1">
    <citation type="submission" date="2020-11" db="EMBL/GenBank/DDBJ databases">
        <authorList>
            <person name="Tran Van P."/>
        </authorList>
    </citation>
    <scope>NUCLEOTIDE SEQUENCE</scope>
</reference>
<protein>
    <submittedName>
        <fullName evidence="1">Uncharacterized protein</fullName>
    </submittedName>
</protein>
<dbReference type="EMBL" id="OC320950">
    <property type="protein sequence ID" value="CAD7409136.1"/>
    <property type="molecule type" value="Genomic_DNA"/>
</dbReference>
<gene>
    <name evidence="1" type="ORF">TCEB3V08_LOCUS9885</name>
</gene>
<name>A0A7R9H5Z2_TIMCR</name>
<proteinExistence type="predicted"/>
<accession>A0A7R9H5Z2</accession>
<organism evidence="1">
    <name type="scientific">Timema cristinae</name>
    <name type="common">Walking stick</name>
    <dbReference type="NCBI Taxonomy" id="61476"/>
    <lineage>
        <taxon>Eukaryota</taxon>
        <taxon>Metazoa</taxon>
        <taxon>Ecdysozoa</taxon>
        <taxon>Arthropoda</taxon>
        <taxon>Hexapoda</taxon>
        <taxon>Insecta</taxon>
        <taxon>Pterygota</taxon>
        <taxon>Neoptera</taxon>
        <taxon>Polyneoptera</taxon>
        <taxon>Phasmatodea</taxon>
        <taxon>Timematodea</taxon>
        <taxon>Timematoidea</taxon>
        <taxon>Timematidae</taxon>
        <taxon>Timema</taxon>
    </lineage>
</organism>
<sequence>MTSSSLVRRPQYVRILPGDVFVSTGCKHTSFQMFHCIAQRDDLFKLRERKSRHCESNSALSLPGSTAFLPTPSYVRMRTTFKHHVAGTVKHTVPYKDVCIFFINWGMATEVLTLSLRNIYYTTNIKRELNKKGLIRVLQFRSAYTRAATAPDEFR</sequence>
<evidence type="ECO:0000313" key="1">
    <source>
        <dbReference type="EMBL" id="CAD7409136.1"/>
    </source>
</evidence>